<dbReference type="Proteomes" id="UP000786989">
    <property type="component" value="Unassembled WGS sequence"/>
</dbReference>
<protein>
    <recommendedName>
        <fullName evidence="3">DUF559 domain-containing protein</fullName>
    </recommendedName>
</protein>
<dbReference type="AlphaFoldDB" id="A0A9D2UWU0"/>
<accession>A0A9D2UWU0</accession>
<proteinExistence type="predicted"/>
<evidence type="ECO:0000313" key="1">
    <source>
        <dbReference type="EMBL" id="HJF65616.1"/>
    </source>
</evidence>
<reference evidence="1" key="1">
    <citation type="journal article" date="2021" name="PeerJ">
        <title>Extensive microbial diversity within the chicken gut microbiome revealed by metagenomics and culture.</title>
        <authorList>
            <person name="Gilroy R."/>
            <person name="Ravi A."/>
            <person name="Getino M."/>
            <person name="Pursley I."/>
            <person name="Horton D.L."/>
            <person name="Alikhan N.F."/>
            <person name="Baker D."/>
            <person name="Gharbi K."/>
            <person name="Hall N."/>
            <person name="Watson M."/>
            <person name="Adriaenssens E.M."/>
            <person name="Foster-Nyarko E."/>
            <person name="Jarju S."/>
            <person name="Secka A."/>
            <person name="Antonio M."/>
            <person name="Oren A."/>
            <person name="Chaudhuri R.R."/>
            <person name="La Ragione R."/>
            <person name="Hildebrand F."/>
            <person name="Pallen M.J."/>
        </authorList>
    </citation>
    <scope>NUCLEOTIDE SEQUENCE</scope>
    <source>
        <strain evidence="1">ChiGjej6B6-11269</strain>
    </source>
</reference>
<dbReference type="EMBL" id="DYWI01000111">
    <property type="protein sequence ID" value="HJF65616.1"/>
    <property type="molecule type" value="Genomic_DNA"/>
</dbReference>
<reference evidence="1" key="2">
    <citation type="submission" date="2021-09" db="EMBL/GenBank/DDBJ databases">
        <authorList>
            <person name="Gilroy R."/>
        </authorList>
    </citation>
    <scope>NUCLEOTIDE SEQUENCE</scope>
    <source>
        <strain evidence="1">ChiGjej6B6-11269</strain>
    </source>
</reference>
<evidence type="ECO:0008006" key="3">
    <source>
        <dbReference type="Google" id="ProtNLM"/>
    </source>
</evidence>
<sequence>MLEGGDFPGCLPFPFLECAGGAMILVSHESALLYWRIASLFSDAVPVHSRKGMSEGDIPMDAEIQRFWSYCRIGFRGEEGWAFADGHDKKADTVFSEAERIGGLTPAVGVTLEGMLEAYGNEPLHVLVSQESAKTPRSGLTLHSITSGHPSRWLVKIDSKLSVVLPEMCFIQMAASFSIDHLIELGFELCGGYSIGDNEYRVPVTTTSRLAAFIDGSRGMRGIQEARRALRYIRNGSASHMETKMAMVLGLPCSLGGFGLGMPEMNREVNVGVRNRTANPLAKSSYRCDLYWEKGSVSVEYDSDLWHTGPSRIAADAKRRSDLALLGIRVVTVTNMQTKSRLALRAIAQLVARYCGHRIRPRVSDFWKRQTKLLKALRL</sequence>
<gene>
    <name evidence="1" type="ORF">K8U77_05825</name>
</gene>
<dbReference type="Gene3D" id="3.40.960.10">
    <property type="entry name" value="VSR Endonuclease"/>
    <property type="match status" value="1"/>
</dbReference>
<name>A0A9D2UWU0_9ACTN</name>
<evidence type="ECO:0000313" key="2">
    <source>
        <dbReference type="Proteomes" id="UP000786989"/>
    </source>
</evidence>
<comment type="caution">
    <text evidence="1">The sequence shown here is derived from an EMBL/GenBank/DDBJ whole genome shotgun (WGS) entry which is preliminary data.</text>
</comment>
<organism evidence="1 2">
    <name type="scientific">Slackia equolifaciens</name>
    <dbReference type="NCBI Taxonomy" id="498718"/>
    <lineage>
        <taxon>Bacteria</taxon>
        <taxon>Bacillati</taxon>
        <taxon>Actinomycetota</taxon>
        <taxon>Coriobacteriia</taxon>
        <taxon>Eggerthellales</taxon>
        <taxon>Eggerthellaceae</taxon>
        <taxon>Slackia</taxon>
    </lineage>
</organism>